<organism evidence="2 3">
    <name type="scientific">Rhizophagus irregularis</name>
    <dbReference type="NCBI Taxonomy" id="588596"/>
    <lineage>
        <taxon>Eukaryota</taxon>
        <taxon>Fungi</taxon>
        <taxon>Fungi incertae sedis</taxon>
        <taxon>Mucoromycota</taxon>
        <taxon>Glomeromycotina</taxon>
        <taxon>Glomeromycetes</taxon>
        <taxon>Glomerales</taxon>
        <taxon>Glomeraceae</taxon>
        <taxon>Rhizophagus</taxon>
    </lineage>
</organism>
<dbReference type="EMBL" id="LLXI01000096">
    <property type="protein sequence ID" value="PKY40308.1"/>
    <property type="molecule type" value="Genomic_DNA"/>
</dbReference>
<gene>
    <name evidence="2" type="ORF">RhiirA4_394471</name>
</gene>
<dbReference type="Pfam" id="PF11204">
    <property type="entry name" value="DUF2985"/>
    <property type="match status" value="1"/>
</dbReference>
<dbReference type="InterPro" id="IPR021369">
    <property type="entry name" value="DUF2985"/>
</dbReference>
<feature type="transmembrane region" description="Helical" evidence="1">
    <location>
        <begin position="174"/>
        <end position="198"/>
    </location>
</feature>
<feature type="transmembrane region" description="Helical" evidence="1">
    <location>
        <begin position="129"/>
        <end position="154"/>
    </location>
</feature>
<comment type="caution">
    <text evidence="2">The sequence shown here is derived from an EMBL/GenBank/DDBJ whole genome shotgun (WGS) entry which is preliminary data.</text>
</comment>
<feature type="transmembrane region" description="Helical" evidence="1">
    <location>
        <begin position="30"/>
        <end position="51"/>
    </location>
</feature>
<accession>A0A2I1G109</accession>
<feature type="transmembrane region" description="Helical" evidence="1">
    <location>
        <begin position="71"/>
        <end position="99"/>
    </location>
</feature>
<name>A0A2I1G109_9GLOM</name>
<keyword evidence="3" id="KW-1185">Reference proteome</keyword>
<keyword evidence="1" id="KW-0472">Membrane</keyword>
<dbReference type="Proteomes" id="UP000234323">
    <property type="component" value="Unassembled WGS sequence"/>
</dbReference>
<keyword evidence="1" id="KW-1133">Transmembrane helix</keyword>
<evidence type="ECO:0000313" key="2">
    <source>
        <dbReference type="EMBL" id="PKY40308.1"/>
    </source>
</evidence>
<dbReference type="PANTHER" id="PTHR35872:SF2">
    <property type="entry name" value="INTEGRAL MEMBRANE PROTEIN (AFU_ORTHOLOGUE AFUA_5G07110)"/>
    <property type="match status" value="1"/>
</dbReference>
<dbReference type="VEuPathDB" id="FungiDB:RhiirA1_536438"/>
<protein>
    <submittedName>
        <fullName evidence="2">Uncharacterized protein</fullName>
    </submittedName>
</protein>
<evidence type="ECO:0000313" key="3">
    <source>
        <dbReference type="Proteomes" id="UP000234323"/>
    </source>
</evidence>
<proteinExistence type="predicted"/>
<dbReference type="VEuPathDB" id="FungiDB:RhiirFUN_005427"/>
<sequence>MDVSIPINQPENKPKNWNKIIISLKSPKNIITLIVMLIICITGAALVLILLDWIKLGDTKKAFWVEIFSQILNGIFTALSLLSFHTRIIPFIIILQLLFKSKNNDYIKKQKSIKKYANWYNEQYDSLSFLLLVYVMWILNILSQASLTTLMWGFSSYDKNGIIVFSMITPKPRSVMLVFISLGIALSSSMFASGLIGYKLYKKNQLQKLKNSESSINI</sequence>
<dbReference type="AlphaFoldDB" id="A0A2I1G109"/>
<dbReference type="VEuPathDB" id="FungiDB:FUN_005731"/>
<keyword evidence="1" id="KW-0812">Transmembrane</keyword>
<dbReference type="PANTHER" id="PTHR35872">
    <property type="entry name" value="INTEGRAL MEMBRANE PROTEIN (AFU_ORTHOLOGUE AFUA_5G07110)"/>
    <property type="match status" value="1"/>
</dbReference>
<reference evidence="2 3" key="1">
    <citation type="submission" date="2015-10" db="EMBL/GenBank/DDBJ databases">
        <title>Genome analyses suggest a sexual origin of heterokaryosis in a supposedly ancient asexual fungus.</title>
        <authorList>
            <person name="Ropars J."/>
            <person name="Sedzielewska K."/>
            <person name="Noel J."/>
            <person name="Charron P."/>
            <person name="Farinelli L."/>
            <person name="Marton T."/>
            <person name="Kruger M."/>
            <person name="Pelin A."/>
            <person name="Brachmann A."/>
            <person name="Corradi N."/>
        </authorList>
    </citation>
    <scope>NUCLEOTIDE SEQUENCE [LARGE SCALE GENOMIC DNA]</scope>
    <source>
        <strain evidence="2 3">A4</strain>
    </source>
</reference>
<evidence type="ECO:0000256" key="1">
    <source>
        <dbReference type="SAM" id="Phobius"/>
    </source>
</evidence>